<evidence type="ECO:0000256" key="3">
    <source>
        <dbReference type="ARBA" id="ARBA00023004"/>
    </source>
</evidence>
<dbReference type="Pfam" id="PF00067">
    <property type="entry name" value="p450"/>
    <property type="match status" value="1"/>
</dbReference>
<dbReference type="PRINTS" id="PR00385">
    <property type="entry name" value="P450"/>
</dbReference>
<sequence>MPLSQAVLQWFEKHQHETLLQHSLSVPLLLFCSIVFLLWINRGSRSEKSLNLPPSPPKLPIIGHLLYLGKLPHRSFLALSEKYGPIMLLYFGPTPALIVSSAEICKQIMKTHDTIFANRPTSSASKAFVGGDLDVGFAPYGEYWREIRKIFVTDLLTAKRRESFKFVREEEIGKMVSIIKQSCLEGCDVTVDVSELVATVVRNFIPRIALGESWGRTAKYADLPKLVAENLGTITFEDVLPSLKWLDVLTGLDKRIKDVAKTVHQFLDEVIDDHLSSRKGDDEPRDFVDTLLAYQRDPASAIELTRESLKTIVLDMYVGGIDMLNTSFEWVMTEVFNHPNVMKKLQKEIREVVGTKSKVDENDITRMDYLHCVIKETLRVHPTLALLIPRLSSASTTIEGYHIPAKTRVYINAWAISRDPKIWDRPEEFIPERFIDNPIDFKSQEFEFTPFGGGRRMCPAVSFATNSLEAVIANLFYWFDWKLPNDAKDMKLDTTEASGATLHKKYPVLLAPIAHTF</sequence>
<dbReference type="CDD" id="cd11072">
    <property type="entry name" value="CYP71-like"/>
    <property type="match status" value="1"/>
</dbReference>
<dbReference type="Gene3D" id="1.10.630.10">
    <property type="entry name" value="Cytochrome P450"/>
    <property type="match status" value="1"/>
</dbReference>
<evidence type="ECO:0000256" key="5">
    <source>
        <dbReference type="RuleBase" id="RU000461"/>
    </source>
</evidence>
<protein>
    <recommendedName>
        <fullName evidence="8">Cytochrome P450</fullName>
    </recommendedName>
</protein>
<evidence type="ECO:0000313" key="6">
    <source>
        <dbReference type="EMBL" id="PIA60534.1"/>
    </source>
</evidence>
<dbReference type="OrthoDB" id="1103324at2759"/>
<dbReference type="GO" id="GO:0005506">
    <property type="term" value="F:iron ion binding"/>
    <property type="evidence" value="ECO:0007669"/>
    <property type="project" value="InterPro"/>
</dbReference>
<dbReference type="GO" id="GO:0016705">
    <property type="term" value="F:oxidoreductase activity, acting on paired donors, with incorporation or reduction of molecular oxygen"/>
    <property type="evidence" value="ECO:0007669"/>
    <property type="project" value="InterPro"/>
</dbReference>
<dbReference type="InterPro" id="IPR036396">
    <property type="entry name" value="Cyt_P450_sf"/>
</dbReference>
<accession>A0A2G5EXT5</accession>
<feature type="binding site" description="axial binding residue" evidence="4">
    <location>
        <position position="458"/>
    </location>
    <ligand>
        <name>heme</name>
        <dbReference type="ChEBI" id="CHEBI:30413"/>
    </ligand>
    <ligandPart>
        <name>Fe</name>
        <dbReference type="ChEBI" id="CHEBI:18248"/>
    </ligandPart>
</feature>
<evidence type="ECO:0000256" key="1">
    <source>
        <dbReference type="ARBA" id="ARBA00010617"/>
    </source>
</evidence>
<evidence type="ECO:0008006" key="8">
    <source>
        <dbReference type="Google" id="ProtNLM"/>
    </source>
</evidence>
<dbReference type="InterPro" id="IPR002401">
    <property type="entry name" value="Cyt_P450_E_grp-I"/>
</dbReference>
<dbReference type="Proteomes" id="UP000230069">
    <property type="component" value="Unassembled WGS sequence"/>
</dbReference>
<dbReference type="PANTHER" id="PTHR47955">
    <property type="entry name" value="CYTOCHROME P450 FAMILY 71 PROTEIN"/>
    <property type="match status" value="1"/>
</dbReference>
<organism evidence="6 7">
    <name type="scientific">Aquilegia coerulea</name>
    <name type="common">Rocky mountain columbine</name>
    <dbReference type="NCBI Taxonomy" id="218851"/>
    <lineage>
        <taxon>Eukaryota</taxon>
        <taxon>Viridiplantae</taxon>
        <taxon>Streptophyta</taxon>
        <taxon>Embryophyta</taxon>
        <taxon>Tracheophyta</taxon>
        <taxon>Spermatophyta</taxon>
        <taxon>Magnoliopsida</taxon>
        <taxon>Ranunculales</taxon>
        <taxon>Ranunculaceae</taxon>
        <taxon>Thalictroideae</taxon>
        <taxon>Aquilegia</taxon>
    </lineage>
</organism>
<dbReference type="STRING" id="218851.A0A2G5EXT5"/>
<dbReference type="EMBL" id="KZ305020">
    <property type="protein sequence ID" value="PIA60534.1"/>
    <property type="molecule type" value="Genomic_DNA"/>
</dbReference>
<dbReference type="PROSITE" id="PS00086">
    <property type="entry name" value="CYTOCHROME_P450"/>
    <property type="match status" value="1"/>
</dbReference>
<dbReference type="InParanoid" id="A0A2G5EXT5"/>
<gene>
    <name evidence="6" type="ORF">AQUCO_00300194v1</name>
</gene>
<reference evidence="6 7" key="1">
    <citation type="submission" date="2017-09" db="EMBL/GenBank/DDBJ databases">
        <title>WGS assembly of Aquilegia coerulea Goldsmith.</title>
        <authorList>
            <person name="Hodges S."/>
            <person name="Kramer E."/>
            <person name="Nordborg M."/>
            <person name="Tomkins J."/>
            <person name="Borevitz J."/>
            <person name="Derieg N."/>
            <person name="Yan J."/>
            <person name="Mihaltcheva S."/>
            <person name="Hayes R.D."/>
            <person name="Rokhsar D."/>
        </authorList>
    </citation>
    <scope>NUCLEOTIDE SEQUENCE [LARGE SCALE GENOMIC DNA]</scope>
    <source>
        <strain evidence="7">cv. Goldsmith</strain>
    </source>
</reference>
<dbReference type="InterPro" id="IPR001128">
    <property type="entry name" value="Cyt_P450"/>
</dbReference>
<evidence type="ECO:0000313" key="7">
    <source>
        <dbReference type="Proteomes" id="UP000230069"/>
    </source>
</evidence>
<keyword evidence="2 4" id="KW-0479">Metal-binding</keyword>
<comment type="similarity">
    <text evidence="1 5">Belongs to the cytochrome P450 family.</text>
</comment>
<keyword evidence="7" id="KW-1185">Reference proteome</keyword>
<dbReference type="PANTHER" id="PTHR47955:SF15">
    <property type="entry name" value="CYTOCHROME P450 71A2-LIKE"/>
    <property type="match status" value="1"/>
</dbReference>
<proteinExistence type="inferred from homology"/>
<dbReference type="InterPro" id="IPR017972">
    <property type="entry name" value="Cyt_P450_CS"/>
</dbReference>
<keyword evidence="5" id="KW-0560">Oxidoreductase</keyword>
<dbReference type="PRINTS" id="PR00463">
    <property type="entry name" value="EP450I"/>
</dbReference>
<comment type="cofactor">
    <cofactor evidence="4">
        <name>heme</name>
        <dbReference type="ChEBI" id="CHEBI:30413"/>
    </cofactor>
</comment>
<evidence type="ECO:0000256" key="4">
    <source>
        <dbReference type="PIRSR" id="PIRSR602401-1"/>
    </source>
</evidence>
<dbReference type="SUPFAM" id="SSF48264">
    <property type="entry name" value="Cytochrome P450"/>
    <property type="match status" value="1"/>
</dbReference>
<evidence type="ECO:0000256" key="2">
    <source>
        <dbReference type="ARBA" id="ARBA00022723"/>
    </source>
</evidence>
<dbReference type="GO" id="GO:0004497">
    <property type="term" value="F:monooxygenase activity"/>
    <property type="evidence" value="ECO:0007669"/>
    <property type="project" value="UniProtKB-KW"/>
</dbReference>
<name>A0A2G5EXT5_AQUCA</name>
<keyword evidence="5" id="KW-0503">Monooxygenase</keyword>
<keyword evidence="4 5" id="KW-0349">Heme</keyword>
<dbReference type="GO" id="GO:0020037">
    <property type="term" value="F:heme binding"/>
    <property type="evidence" value="ECO:0007669"/>
    <property type="project" value="InterPro"/>
</dbReference>
<dbReference type="AlphaFoldDB" id="A0A2G5EXT5"/>
<dbReference type="FunFam" id="1.10.630.10:FF:000011">
    <property type="entry name" value="Cytochrome P450 83B1"/>
    <property type="match status" value="1"/>
</dbReference>
<keyword evidence="3 4" id="KW-0408">Iron</keyword>
<dbReference type="GO" id="GO:0044550">
    <property type="term" value="P:secondary metabolite biosynthetic process"/>
    <property type="evidence" value="ECO:0007669"/>
    <property type="project" value="UniProtKB-ARBA"/>
</dbReference>